<evidence type="ECO:0000256" key="4">
    <source>
        <dbReference type="ARBA" id="ARBA00023015"/>
    </source>
</evidence>
<organism evidence="8 9">
    <name type="scientific">Caerostris extrusa</name>
    <name type="common">Bark spider</name>
    <name type="synonym">Caerostris bankana</name>
    <dbReference type="NCBI Taxonomy" id="172846"/>
    <lineage>
        <taxon>Eukaryota</taxon>
        <taxon>Metazoa</taxon>
        <taxon>Ecdysozoa</taxon>
        <taxon>Arthropoda</taxon>
        <taxon>Chelicerata</taxon>
        <taxon>Arachnida</taxon>
        <taxon>Araneae</taxon>
        <taxon>Araneomorphae</taxon>
        <taxon>Entelegynae</taxon>
        <taxon>Araneoidea</taxon>
        <taxon>Araneidae</taxon>
        <taxon>Caerostris</taxon>
    </lineage>
</organism>
<reference evidence="8 9" key="1">
    <citation type="submission" date="2021-06" db="EMBL/GenBank/DDBJ databases">
        <title>Caerostris extrusa draft genome.</title>
        <authorList>
            <person name="Kono N."/>
            <person name="Arakawa K."/>
        </authorList>
    </citation>
    <scope>NUCLEOTIDE SEQUENCE [LARGE SCALE GENOMIC DNA]</scope>
</reference>
<dbReference type="InterPro" id="IPR037794">
    <property type="entry name" value="TAF12"/>
</dbReference>
<evidence type="ECO:0000256" key="3">
    <source>
        <dbReference type="ARBA" id="ARBA00017484"/>
    </source>
</evidence>
<dbReference type="Pfam" id="PF03847">
    <property type="entry name" value="TFIID_20kDa"/>
    <property type="match status" value="1"/>
</dbReference>
<dbReference type="InterPro" id="IPR003228">
    <property type="entry name" value="TFIID_TAF12_dom"/>
</dbReference>
<sequence>MLCKEFLKCSKNLTRFLADNFALRCENLNLKFTMSCVTVNSTPIPSVSTNNIQPTIITGTNSLVSVTESLPVSSTTMVVNNSAPVAVTTQNSNHTSLNVSMLPPDIIKIPQVLNKQRLQDLVREVDPTVQTDEETDELLLQLAEEFIEDVVETSCTLAKHRKSSILEVKDVQLSLEKDWNMWIPGFGCEEVKPYRKSFVTEAHKQRMSLIRKTLKK</sequence>
<evidence type="ECO:0000313" key="8">
    <source>
        <dbReference type="EMBL" id="GIY97062.1"/>
    </source>
</evidence>
<dbReference type="EMBL" id="BPLR01000733">
    <property type="protein sequence ID" value="GIY97062.1"/>
    <property type="molecule type" value="Genomic_DNA"/>
</dbReference>
<protein>
    <recommendedName>
        <fullName evidence="3">Transcription initiation factor TFIID subunit 12</fullName>
    </recommendedName>
</protein>
<dbReference type="AlphaFoldDB" id="A0AAV4XPP7"/>
<name>A0AAV4XPP7_CAEEX</name>
<dbReference type="Gene3D" id="1.10.20.10">
    <property type="entry name" value="Histone, subunit A"/>
    <property type="match status" value="1"/>
</dbReference>
<comment type="caution">
    <text evidence="8">The sequence shown here is derived from an EMBL/GenBank/DDBJ whole genome shotgun (WGS) entry which is preliminary data.</text>
</comment>
<dbReference type="GO" id="GO:0003677">
    <property type="term" value="F:DNA binding"/>
    <property type="evidence" value="ECO:0007669"/>
    <property type="project" value="TreeGrafter"/>
</dbReference>
<dbReference type="GO" id="GO:0017025">
    <property type="term" value="F:TBP-class protein binding"/>
    <property type="evidence" value="ECO:0007669"/>
    <property type="project" value="TreeGrafter"/>
</dbReference>
<keyword evidence="4" id="KW-0805">Transcription regulation</keyword>
<dbReference type="SUPFAM" id="SSF47113">
    <property type="entry name" value="Histone-fold"/>
    <property type="match status" value="1"/>
</dbReference>
<evidence type="ECO:0000256" key="2">
    <source>
        <dbReference type="ARBA" id="ARBA00007530"/>
    </source>
</evidence>
<evidence type="ECO:0000256" key="5">
    <source>
        <dbReference type="ARBA" id="ARBA00023163"/>
    </source>
</evidence>
<dbReference type="FunFam" id="1.10.20.10:FF:000011">
    <property type="entry name" value="Transcription initiation factor TFIID subunit 12"/>
    <property type="match status" value="1"/>
</dbReference>
<evidence type="ECO:0000256" key="1">
    <source>
        <dbReference type="ARBA" id="ARBA00004123"/>
    </source>
</evidence>
<dbReference type="PANTHER" id="PTHR12264:SF21">
    <property type="entry name" value="TRANSCRIPTION INITIATION FACTOR TFIID SUBUNIT 12"/>
    <property type="match status" value="1"/>
</dbReference>
<dbReference type="CDD" id="cd07981">
    <property type="entry name" value="HFD_TAF12"/>
    <property type="match status" value="1"/>
</dbReference>
<dbReference type="GO" id="GO:0005669">
    <property type="term" value="C:transcription factor TFIID complex"/>
    <property type="evidence" value="ECO:0007669"/>
    <property type="project" value="InterPro"/>
</dbReference>
<keyword evidence="5" id="KW-0804">Transcription</keyword>
<dbReference type="GO" id="GO:0000124">
    <property type="term" value="C:SAGA complex"/>
    <property type="evidence" value="ECO:0007669"/>
    <property type="project" value="InterPro"/>
</dbReference>
<evidence type="ECO:0000313" key="9">
    <source>
        <dbReference type="Proteomes" id="UP001054945"/>
    </source>
</evidence>
<dbReference type="Proteomes" id="UP001054945">
    <property type="component" value="Unassembled WGS sequence"/>
</dbReference>
<feature type="domain" description="Transcription initiation factor TFIID subunit 12" evidence="7">
    <location>
        <begin position="115"/>
        <end position="181"/>
    </location>
</feature>
<gene>
    <name evidence="8" type="primary">TAF12</name>
    <name evidence="8" type="ORF">CEXT_174151</name>
</gene>
<dbReference type="GO" id="GO:0051123">
    <property type="term" value="P:RNA polymerase II preinitiation complex assembly"/>
    <property type="evidence" value="ECO:0007669"/>
    <property type="project" value="TreeGrafter"/>
</dbReference>
<dbReference type="GO" id="GO:0046982">
    <property type="term" value="F:protein heterodimerization activity"/>
    <property type="evidence" value="ECO:0007669"/>
    <property type="project" value="InterPro"/>
</dbReference>
<comment type="similarity">
    <text evidence="2">Belongs to the TAF12 family.</text>
</comment>
<dbReference type="PANTHER" id="PTHR12264">
    <property type="entry name" value="TRANSCRIPTION INITIATION FACTOR TFIID SUBUNIT 12"/>
    <property type="match status" value="1"/>
</dbReference>
<keyword evidence="6" id="KW-0539">Nucleus</keyword>
<comment type="subcellular location">
    <subcellularLocation>
        <location evidence="1">Nucleus</location>
    </subcellularLocation>
</comment>
<dbReference type="InterPro" id="IPR009072">
    <property type="entry name" value="Histone-fold"/>
</dbReference>
<keyword evidence="9" id="KW-1185">Reference proteome</keyword>
<accession>A0AAV4XPP7</accession>
<proteinExistence type="inferred from homology"/>
<evidence type="ECO:0000256" key="6">
    <source>
        <dbReference type="ARBA" id="ARBA00023242"/>
    </source>
</evidence>
<evidence type="ECO:0000259" key="7">
    <source>
        <dbReference type="Pfam" id="PF03847"/>
    </source>
</evidence>